<dbReference type="EMBL" id="JH687849">
    <property type="protein sequence ID" value="EJD36970.1"/>
    <property type="molecule type" value="Genomic_DNA"/>
</dbReference>
<dbReference type="PANTHER" id="PTHR19446">
    <property type="entry name" value="REVERSE TRANSCRIPTASES"/>
    <property type="match status" value="1"/>
</dbReference>
<feature type="non-terminal residue" evidence="1">
    <location>
        <position position="159"/>
    </location>
</feature>
<protein>
    <recommendedName>
        <fullName evidence="3">Reverse transcriptase domain-containing protein</fullName>
    </recommendedName>
</protein>
<proteinExistence type="predicted"/>
<keyword evidence="2" id="KW-1185">Reference proteome</keyword>
<dbReference type="OrthoDB" id="412006at2759"/>
<dbReference type="InParanoid" id="J0WTR3"/>
<accession>J0WTR3</accession>
<dbReference type="KEGG" id="adl:AURDEDRAFT_19168"/>
<dbReference type="AlphaFoldDB" id="J0WTR3"/>
<reference evidence="2" key="1">
    <citation type="journal article" date="2012" name="Science">
        <title>The Paleozoic origin of enzymatic lignin decomposition reconstructed from 31 fungal genomes.</title>
        <authorList>
            <person name="Floudas D."/>
            <person name="Binder M."/>
            <person name="Riley R."/>
            <person name="Barry K."/>
            <person name="Blanchette R.A."/>
            <person name="Henrissat B."/>
            <person name="Martinez A.T."/>
            <person name="Otillar R."/>
            <person name="Spatafora J.W."/>
            <person name="Yadav J.S."/>
            <person name="Aerts A."/>
            <person name="Benoit I."/>
            <person name="Boyd A."/>
            <person name="Carlson A."/>
            <person name="Copeland A."/>
            <person name="Coutinho P.M."/>
            <person name="de Vries R.P."/>
            <person name="Ferreira P."/>
            <person name="Findley K."/>
            <person name="Foster B."/>
            <person name="Gaskell J."/>
            <person name="Glotzer D."/>
            <person name="Gorecki P."/>
            <person name="Heitman J."/>
            <person name="Hesse C."/>
            <person name="Hori C."/>
            <person name="Igarashi K."/>
            <person name="Jurgens J.A."/>
            <person name="Kallen N."/>
            <person name="Kersten P."/>
            <person name="Kohler A."/>
            <person name="Kuees U."/>
            <person name="Kumar T.K.A."/>
            <person name="Kuo A."/>
            <person name="LaButti K."/>
            <person name="Larrondo L.F."/>
            <person name="Lindquist E."/>
            <person name="Ling A."/>
            <person name="Lombard V."/>
            <person name="Lucas S."/>
            <person name="Lundell T."/>
            <person name="Martin R."/>
            <person name="McLaughlin D.J."/>
            <person name="Morgenstern I."/>
            <person name="Morin E."/>
            <person name="Murat C."/>
            <person name="Nagy L.G."/>
            <person name="Nolan M."/>
            <person name="Ohm R.A."/>
            <person name="Patyshakuliyeva A."/>
            <person name="Rokas A."/>
            <person name="Ruiz-Duenas F.J."/>
            <person name="Sabat G."/>
            <person name="Salamov A."/>
            <person name="Samejima M."/>
            <person name="Schmutz J."/>
            <person name="Slot J.C."/>
            <person name="St John F."/>
            <person name="Stenlid J."/>
            <person name="Sun H."/>
            <person name="Sun S."/>
            <person name="Syed K."/>
            <person name="Tsang A."/>
            <person name="Wiebenga A."/>
            <person name="Young D."/>
            <person name="Pisabarro A."/>
            <person name="Eastwood D.C."/>
            <person name="Martin F."/>
            <person name="Cullen D."/>
            <person name="Grigoriev I.V."/>
            <person name="Hibbett D.S."/>
        </authorList>
    </citation>
    <scope>NUCLEOTIDE SEQUENCE [LARGE SCALE GENOMIC DNA]</scope>
    <source>
        <strain evidence="2">TFB10046</strain>
    </source>
</reference>
<organism evidence="1 2">
    <name type="scientific">Auricularia subglabra (strain TFB-10046 / SS5)</name>
    <name type="common">White-rot fungus</name>
    <name type="synonym">Auricularia delicata (strain TFB10046)</name>
    <dbReference type="NCBI Taxonomy" id="717982"/>
    <lineage>
        <taxon>Eukaryota</taxon>
        <taxon>Fungi</taxon>
        <taxon>Dikarya</taxon>
        <taxon>Basidiomycota</taxon>
        <taxon>Agaricomycotina</taxon>
        <taxon>Agaricomycetes</taxon>
        <taxon>Auriculariales</taxon>
        <taxon>Auriculariaceae</taxon>
        <taxon>Auricularia</taxon>
    </lineage>
</organism>
<dbReference type="eggNOG" id="ENOG502SQSS">
    <property type="taxonomic scope" value="Eukaryota"/>
</dbReference>
<gene>
    <name evidence="1" type="ORF">AURDEDRAFT_19168</name>
</gene>
<feature type="non-terminal residue" evidence="1">
    <location>
        <position position="1"/>
    </location>
</feature>
<name>J0WTR3_AURST</name>
<dbReference type="Proteomes" id="UP000006514">
    <property type="component" value="Unassembled WGS sequence"/>
</dbReference>
<evidence type="ECO:0000313" key="2">
    <source>
        <dbReference type="Proteomes" id="UP000006514"/>
    </source>
</evidence>
<evidence type="ECO:0008006" key="3">
    <source>
        <dbReference type="Google" id="ProtNLM"/>
    </source>
</evidence>
<evidence type="ECO:0000313" key="1">
    <source>
        <dbReference type="EMBL" id="EJD36970.1"/>
    </source>
</evidence>
<sequence>RELRDNAAKGREFYSAFFPPHPGNIDLPELDPDCQRFASMNVPTREQIRRVLAKLSPYKAPGPDGLPNVVLKKCGDIIEDWLYWMFHGVARRQFYWQPWLELITVVIRKPGRPTYKLAKSFRPIALYNTIPKVFSAFAAEDLMYMAEELHLLPDTHFGG</sequence>